<evidence type="ECO:0000313" key="2">
    <source>
        <dbReference type="EMBL" id="KAK6619143.1"/>
    </source>
</evidence>
<evidence type="ECO:0000313" key="3">
    <source>
        <dbReference type="Proteomes" id="UP001359485"/>
    </source>
</evidence>
<gene>
    <name evidence="2" type="ORF">RUM44_003525</name>
</gene>
<accession>A0ABR1AIC5</accession>
<feature type="compositionally biased region" description="Basic and acidic residues" evidence="1">
    <location>
        <begin position="42"/>
        <end position="56"/>
    </location>
</feature>
<feature type="region of interest" description="Disordered" evidence="1">
    <location>
        <begin position="30"/>
        <end position="58"/>
    </location>
</feature>
<comment type="caution">
    <text evidence="2">The sequence shown here is derived from an EMBL/GenBank/DDBJ whole genome shotgun (WGS) entry which is preliminary data.</text>
</comment>
<evidence type="ECO:0000256" key="1">
    <source>
        <dbReference type="SAM" id="MobiDB-lite"/>
    </source>
</evidence>
<protein>
    <submittedName>
        <fullName evidence="2">Uncharacterized protein</fullName>
    </submittedName>
</protein>
<organism evidence="2 3">
    <name type="scientific">Polyplax serrata</name>
    <name type="common">Common mouse louse</name>
    <dbReference type="NCBI Taxonomy" id="468196"/>
    <lineage>
        <taxon>Eukaryota</taxon>
        <taxon>Metazoa</taxon>
        <taxon>Ecdysozoa</taxon>
        <taxon>Arthropoda</taxon>
        <taxon>Hexapoda</taxon>
        <taxon>Insecta</taxon>
        <taxon>Pterygota</taxon>
        <taxon>Neoptera</taxon>
        <taxon>Paraneoptera</taxon>
        <taxon>Psocodea</taxon>
        <taxon>Troctomorpha</taxon>
        <taxon>Phthiraptera</taxon>
        <taxon>Anoplura</taxon>
        <taxon>Polyplacidae</taxon>
        <taxon>Polyplax</taxon>
    </lineage>
</organism>
<feature type="compositionally biased region" description="Low complexity" evidence="1">
    <location>
        <begin position="97"/>
        <end position="114"/>
    </location>
</feature>
<dbReference type="Proteomes" id="UP001359485">
    <property type="component" value="Unassembled WGS sequence"/>
</dbReference>
<name>A0ABR1AIC5_POLSC</name>
<proteinExistence type="predicted"/>
<reference evidence="2 3" key="1">
    <citation type="submission" date="2023-09" db="EMBL/GenBank/DDBJ databases">
        <title>Genomes of two closely related lineages of the louse Polyplax serrata with different host specificities.</title>
        <authorList>
            <person name="Martinu J."/>
            <person name="Tarabai H."/>
            <person name="Stefka J."/>
            <person name="Hypsa V."/>
        </authorList>
    </citation>
    <scope>NUCLEOTIDE SEQUENCE [LARGE SCALE GENOMIC DNA]</scope>
    <source>
        <strain evidence="2">98ZLc_SE</strain>
    </source>
</reference>
<feature type="region of interest" description="Disordered" evidence="1">
    <location>
        <begin position="72"/>
        <end position="114"/>
    </location>
</feature>
<dbReference type="EMBL" id="JAWJWF010000049">
    <property type="protein sequence ID" value="KAK6619143.1"/>
    <property type="molecule type" value="Genomic_DNA"/>
</dbReference>
<keyword evidence="3" id="KW-1185">Reference proteome</keyword>
<sequence length="114" mass="12808">MEEWYREEWGGEEKRRGQITNIIDDVLTKSKQKVGNSSTESLKAERMEGARSREGKQNVVAVELERRKIQATEKYREASGPRACATNGRDDCGGNGDNSNNNNNNNNNNSDDTN</sequence>